<dbReference type="GO" id="GO:0005737">
    <property type="term" value="C:cytoplasm"/>
    <property type="evidence" value="ECO:0007669"/>
    <property type="project" value="TreeGrafter"/>
</dbReference>
<dbReference type="PIRSF" id="PIRSF036492">
    <property type="entry name" value="ALDH"/>
    <property type="match status" value="1"/>
</dbReference>
<dbReference type="AlphaFoldDB" id="A0A8E2AVC2"/>
<evidence type="ECO:0000256" key="5">
    <source>
        <dbReference type="PROSITE-ProRule" id="PRU10007"/>
    </source>
</evidence>
<dbReference type="SUPFAM" id="SSF53720">
    <property type="entry name" value="ALDH-like"/>
    <property type="match status" value="1"/>
</dbReference>
<feature type="domain" description="Aldehyde dehydrogenase" evidence="7">
    <location>
        <begin position="10"/>
        <end position="433"/>
    </location>
</feature>
<dbReference type="InterPro" id="IPR016162">
    <property type="entry name" value="Ald_DH_N"/>
</dbReference>
<dbReference type="EMBL" id="KV722388">
    <property type="protein sequence ID" value="OCH91266.1"/>
    <property type="molecule type" value="Genomic_DNA"/>
</dbReference>
<dbReference type="Proteomes" id="UP000250043">
    <property type="component" value="Unassembled WGS sequence"/>
</dbReference>
<dbReference type="InterPro" id="IPR015590">
    <property type="entry name" value="Aldehyde_DH_dom"/>
</dbReference>
<dbReference type="InterPro" id="IPR029510">
    <property type="entry name" value="Ald_DH_CS_GLU"/>
</dbReference>
<protein>
    <recommendedName>
        <fullName evidence="3">Aldehyde dehydrogenase</fullName>
    </recommendedName>
</protein>
<dbReference type="Pfam" id="PF00171">
    <property type="entry name" value="Aldedh"/>
    <property type="match status" value="1"/>
</dbReference>
<name>A0A8E2AVC2_9APHY</name>
<organism evidence="8 9">
    <name type="scientific">Obba rivulosa</name>
    <dbReference type="NCBI Taxonomy" id="1052685"/>
    <lineage>
        <taxon>Eukaryota</taxon>
        <taxon>Fungi</taxon>
        <taxon>Dikarya</taxon>
        <taxon>Basidiomycota</taxon>
        <taxon>Agaricomycotina</taxon>
        <taxon>Agaricomycetes</taxon>
        <taxon>Polyporales</taxon>
        <taxon>Gelatoporiaceae</taxon>
        <taxon>Obba</taxon>
    </lineage>
</organism>
<dbReference type="InterPro" id="IPR012394">
    <property type="entry name" value="Aldehyde_DH_NAD(P)"/>
</dbReference>
<evidence type="ECO:0000259" key="7">
    <source>
        <dbReference type="Pfam" id="PF00171"/>
    </source>
</evidence>
<evidence type="ECO:0000313" key="9">
    <source>
        <dbReference type="Proteomes" id="UP000250043"/>
    </source>
</evidence>
<reference evidence="8 9" key="1">
    <citation type="submission" date="2016-07" db="EMBL/GenBank/DDBJ databases">
        <title>Draft genome of the white-rot fungus Obba rivulosa 3A-2.</title>
        <authorList>
            <consortium name="DOE Joint Genome Institute"/>
            <person name="Miettinen O."/>
            <person name="Riley R."/>
            <person name="Acob R."/>
            <person name="Barry K."/>
            <person name="Cullen D."/>
            <person name="De Vries R."/>
            <person name="Hainaut M."/>
            <person name="Hatakka A."/>
            <person name="Henrissat B."/>
            <person name="Hilden K."/>
            <person name="Kuo R."/>
            <person name="Labutti K."/>
            <person name="Lipzen A."/>
            <person name="Makela M.R."/>
            <person name="Sandor L."/>
            <person name="Spatafora J.W."/>
            <person name="Grigoriev I.V."/>
            <person name="Hibbett D.S."/>
        </authorList>
    </citation>
    <scope>NUCLEOTIDE SEQUENCE [LARGE SCALE GENOMIC DNA]</scope>
    <source>
        <strain evidence="8 9">3A-2</strain>
    </source>
</reference>
<dbReference type="GO" id="GO:0006081">
    <property type="term" value="P:aldehyde metabolic process"/>
    <property type="evidence" value="ECO:0007669"/>
    <property type="project" value="InterPro"/>
</dbReference>
<accession>A0A8E2AVC2</accession>
<keyword evidence="2 3" id="KW-0560">Oxidoreductase</keyword>
<evidence type="ECO:0000256" key="1">
    <source>
        <dbReference type="ARBA" id="ARBA00009986"/>
    </source>
</evidence>
<evidence type="ECO:0000313" key="8">
    <source>
        <dbReference type="EMBL" id="OCH91266.1"/>
    </source>
</evidence>
<dbReference type="Gene3D" id="3.40.309.10">
    <property type="entry name" value="Aldehyde Dehydrogenase, Chain A, domain 2"/>
    <property type="match status" value="1"/>
</dbReference>
<feature type="active site" evidence="4 5">
    <location>
        <position position="219"/>
    </location>
</feature>
<evidence type="ECO:0000256" key="3">
    <source>
        <dbReference type="PIRNR" id="PIRNR036492"/>
    </source>
</evidence>
<keyword evidence="9" id="KW-1185">Reference proteome</keyword>
<proteinExistence type="inferred from homology"/>
<evidence type="ECO:0000256" key="6">
    <source>
        <dbReference type="RuleBase" id="RU003345"/>
    </source>
</evidence>
<evidence type="ECO:0000256" key="4">
    <source>
        <dbReference type="PIRSR" id="PIRSR036492-1"/>
    </source>
</evidence>
<dbReference type="PANTHER" id="PTHR43570:SF16">
    <property type="entry name" value="ALDEHYDE DEHYDROGENASE TYPE III, ISOFORM Q"/>
    <property type="match status" value="1"/>
</dbReference>
<sequence length="497" mass="54542">MSSALRYNTFEEITEIHARLSKAFRSGKTRPLAYRRQQLLQLARMIQENLPAIEEALLADLGKPKFETSVTDAGPLVGNALYAVEHLEEWAKPEKPKVDAWRSSWDTTIYYTPKGVVLIISPWNYPWVLTFNPMIGAIAAGCVVVLKPSELVPTCSQLMAELVPKYLDPDAYAIVNGGPAETTHILDLKWDHIFFTGGTKIGRIIAAAAGRSLTPVTLELGGKSPVVIDDGFDDLELAARRTLHGKVQNSGQLCVSPDYVLAPWDKVDALAEAFKKAYGEFFPDAEPLGANSDWGKIVNPNHHARLRGILERSKGEIVIGGQNDGDRRIAPTILKNVSADDSLLEEEIFGPILPIISVDSFDEAIQFISSRPSPLVIYAFTKSEEAKQKLLEQTDSGSLTLNDTFSQLIVHEAPFGGKGDSGCKSMATPALLTTVTDLACSDGGYNGKYTFDTFSYQRMYNNIPSEAEPFMAMRYRPYSGEAYKTMNNAAKANIPTA</sequence>
<dbReference type="Gene3D" id="3.40.605.10">
    <property type="entry name" value="Aldehyde Dehydrogenase, Chain A, domain 1"/>
    <property type="match status" value="1"/>
</dbReference>
<dbReference type="InterPro" id="IPR016161">
    <property type="entry name" value="Ald_DH/histidinol_DH"/>
</dbReference>
<feature type="active site" evidence="4">
    <location>
        <position position="254"/>
    </location>
</feature>
<dbReference type="OrthoDB" id="440325at2759"/>
<comment type="similarity">
    <text evidence="1 3 6">Belongs to the aldehyde dehydrogenase family.</text>
</comment>
<dbReference type="InterPro" id="IPR016163">
    <property type="entry name" value="Ald_DH_C"/>
</dbReference>
<dbReference type="PANTHER" id="PTHR43570">
    <property type="entry name" value="ALDEHYDE DEHYDROGENASE"/>
    <property type="match status" value="1"/>
</dbReference>
<dbReference type="PROSITE" id="PS00687">
    <property type="entry name" value="ALDEHYDE_DEHYDR_GLU"/>
    <property type="match status" value="1"/>
</dbReference>
<gene>
    <name evidence="8" type="ORF">OBBRIDRAFT_775394</name>
</gene>
<dbReference type="GO" id="GO:0004029">
    <property type="term" value="F:aldehyde dehydrogenase (NAD+) activity"/>
    <property type="evidence" value="ECO:0007669"/>
    <property type="project" value="TreeGrafter"/>
</dbReference>
<evidence type="ECO:0000256" key="2">
    <source>
        <dbReference type="ARBA" id="ARBA00023002"/>
    </source>
</evidence>
<dbReference type="FunFam" id="3.40.605.10:FF:000004">
    <property type="entry name" value="Aldehyde dehydrogenase"/>
    <property type="match status" value="1"/>
</dbReference>